<dbReference type="InterPro" id="IPR027329">
    <property type="entry name" value="TPX2_C"/>
</dbReference>
<evidence type="ECO:0000256" key="3">
    <source>
        <dbReference type="ARBA" id="ARBA00022490"/>
    </source>
</evidence>
<comment type="caution">
    <text evidence="8">The sequence shown here is derived from an EMBL/GenBank/DDBJ whole genome shotgun (WGS) entry which is preliminary data.</text>
</comment>
<evidence type="ECO:0000256" key="4">
    <source>
        <dbReference type="ARBA" id="ARBA00022701"/>
    </source>
</evidence>
<evidence type="ECO:0000256" key="2">
    <source>
        <dbReference type="ARBA" id="ARBA00005885"/>
    </source>
</evidence>
<dbReference type="EMBL" id="CM031813">
    <property type="protein sequence ID" value="KAG6654857.1"/>
    <property type="molecule type" value="Genomic_DNA"/>
</dbReference>
<dbReference type="PANTHER" id="PTHR47067:SF16">
    <property type="entry name" value="TPX2 (TARGETING PROTEIN FOR XKLP2) PROTEIN FAMILY"/>
    <property type="match status" value="1"/>
</dbReference>
<proteinExistence type="inferred from homology"/>
<keyword evidence="9" id="KW-1185">Reference proteome</keyword>
<feature type="region of interest" description="Disordered" evidence="6">
    <location>
        <begin position="421"/>
        <end position="440"/>
    </location>
</feature>
<feature type="compositionally biased region" description="Polar residues" evidence="6">
    <location>
        <begin position="222"/>
        <end position="232"/>
    </location>
</feature>
<organism evidence="8 9">
    <name type="scientific">Carya illinoinensis</name>
    <name type="common">Pecan</name>
    <dbReference type="NCBI Taxonomy" id="32201"/>
    <lineage>
        <taxon>Eukaryota</taxon>
        <taxon>Viridiplantae</taxon>
        <taxon>Streptophyta</taxon>
        <taxon>Embryophyta</taxon>
        <taxon>Tracheophyta</taxon>
        <taxon>Spermatophyta</taxon>
        <taxon>Magnoliopsida</taxon>
        <taxon>eudicotyledons</taxon>
        <taxon>Gunneridae</taxon>
        <taxon>Pentapetalae</taxon>
        <taxon>rosids</taxon>
        <taxon>fabids</taxon>
        <taxon>Fagales</taxon>
        <taxon>Juglandaceae</taxon>
        <taxon>Carya</taxon>
    </lineage>
</organism>
<feature type="region of interest" description="Disordered" evidence="6">
    <location>
        <begin position="311"/>
        <end position="401"/>
    </location>
</feature>
<feature type="compositionally biased region" description="Polar residues" evidence="6">
    <location>
        <begin position="388"/>
        <end position="397"/>
    </location>
</feature>
<feature type="domain" description="TPX2 C-terminal" evidence="7">
    <location>
        <begin position="394"/>
        <end position="451"/>
    </location>
</feature>
<feature type="region of interest" description="Disordered" evidence="6">
    <location>
        <begin position="451"/>
        <end position="509"/>
    </location>
</feature>
<name>A0A8T1QK39_CARIL</name>
<feature type="region of interest" description="Disordered" evidence="6">
    <location>
        <begin position="1"/>
        <end position="27"/>
    </location>
</feature>
<feature type="compositionally biased region" description="Low complexity" evidence="6">
    <location>
        <begin position="319"/>
        <end position="331"/>
    </location>
</feature>
<gene>
    <name evidence="8" type="ORF">CIPAW_05G174900</name>
</gene>
<keyword evidence="4" id="KW-0493">Microtubule</keyword>
<reference evidence="8" key="1">
    <citation type="submission" date="2020-12" db="EMBL/GenBank/DDBJ databases">
        <title>WGS assembly of Carya illinoinensis cv. Pawnee.</title>
        <authorList>
            <person name="Platts A."/>
            <person name="Shu S."/>
            <person name="Wright S."/>
            <person name="Barry K."/>
            <person name="Edger P."/>
            <person name="Pires J.C."/>
            <person name="Schmutz J."/>
        </authorList>
    </citation>
    <scope>NUCLEOTIDE SEQUENCE</scope>
    <source>
        <tissue evidence="8">Leaf</tissue>
    </source>
</reference>
<dbReference type="Proteomes" id="UP000811609">
    <property type="component" value="Chromosome 5"/>
</dbReference>
<comment type="subcellular location">
    <subcellularLocation>
        <location evidence="1">Cytoplasm</location>
        <location evidence="1">Cytoskeleton</location>
    </subcellularLocation>
</comment>
<feature type="compositionally biased region" description="Polar residues" evidence="6">
    <location>
        <begin position="483"/>
        <end position="494"/>
    </location>
</feature>
<dbReference type="AlphaFoldDB" id="A0A8T1QK39"/>
<accession>A0A8T1QK39</accession>
<feature type="region of interest" description="Disordered" evidence="6">
    <location>
        <begin position="211"/>
        <end position="241"/>
    </location>
</feature>
<evidence type="ECO:0000313" key="9">
    <source>
        <dbReference type="Proteomes" id="UP000811609"/>
    </source>
</evidence>
<keyword evidence="5" id="KW-0206">Cytoskeleton</keyword>
<evidence type="ECO:0000313" key="8">
    <source>
        <dbReference type="EMBL" id="KAG6654857.1"/>
    </source>
</evidence>
<comment type="similarity">
    <text evidence="2">Belongs to the TPX2 family.</text>
</comment>
<dbReference type="PANTHER" id="PTHR47067">
    <property type="entry name" value="TPX2 (TARGETING PROTEIN FOR XKLP2) PROTEIN FAMILY-RELATED"/>
    <property type="match status" value="1"/>
</dbReference>
<sequence length="617" mass="69120">MGESATCLVRSFSHPSHGSSEAKERDPIRALGESISFGRFMSESLAWEKRSTFSHNPYLEEVEKFSKPGSVAQKKAYFEAHYKKKAAERAAALLEEANTTARNVSGSESKEKLHDDLFMDSALVKADSLKAIDEPHGDDTPNTAVGYSVHANGDNPNVGVMETTKVEAADAVIQEGINLVEISDQTEKVEDYQKIVASQKEKNLDKDAYKEILPSPSKKRQGNFSQKLSTKSRASKLPVSPSEQIISMQPINGNYTSENSKKVAGDLVDKKRLSLKSLHMSINFASRTCKNSKTTTPVSQKMRSKRTDATLFNTSGHDSSTSVRTVTSASVNKLMKERSAKPQSEDRRTRTLLSNSVSAGITEDRKGQSLYIDHSNSSSVSRSKARSPTLSSPFTFRSQERAEKRKEFFRKLEEQMNTKEAEKWKQQTMPKEKAHFDIKNLRRTTEFKAKLHEDSNHGSQSPSSPLKKSPRTKSQSLKLGRNPVQSKVQDSSSRPPLKPSGRNVHSNQVTEKSIGDLCPFLENRWVRSSLAYLPLERTQAEWSARRSLDFQLERTQAELSAQLSLDIPLERNQAELSARLSLDISLERTQAELSARLSLDIPLERTEKSYFFIKLLL</sequence>
<protein>
    <recommendedName>
        <fullName evidence="7">TPX2 C-terminal domain-containing protein</fullName>
    </recommendedName>
</protein>
<evidence type="ECO:0000259" key="7">
    <source>
        <dbReference type="Pfam" id="PF06886"/>
    </source>
</evidence>
<evidence type="ECO:0000256" key="6">
    <source>
        <dbReference type="SAM" id="MobiDB-lite"/>
    </source>
</evidence>
<dbReference type="Pfam" id="PF06886">
    <property type="entry name" value="TPX2"/>
    <property type="match status" value="1"/>
</dbReference>
<dbReference type="GO" id="GO:0005874">
    <property type="term" value="C:microtubule"/>
    <property type="evidence" value="ECO:0007669"/>
    <property type="project" value="UniProtKB-KW"/>
</dbReference>
<keyword evidence="3" id="KW-0963">Cytoplasm</keyword>
<evidence type="ECO:0000256" key="5">
    <source>
        <dbReference type="ARBA" id="ARBA00023212"/>
    </source>
</evidence>
<evidence type="ECO:0000256" key="1">
    <source>
        <dbReference type="ARBA" id="ARBA00004245"/>
    </source>
</evidence>
<feature type="compositionally biased region" description="Basic and acidic residues" evidence="6">
    <location>
        <begin position="334"/>
        <end position="349"/>
    </location>
</feature>
<dbReference type="InterPro" id="IPR044216">
    <property type="entry name" value="WDL7"/>
</dbReference>